<keyword evidence="1" id="KW-0812">Transmembrane</keyword>
<feature type="transmembrane region" description="Helical" evidence="1">
    <location>
        <begin position="86"/>
        <end position="108"/>
    </location>
</feature>
<keyword evidence="1" id="KW-0472">Membrane</keyword>
<proteinExistence type="predicted"/>
<evidence type="ECO:0000313" key="2">
    <source>
        <dbReference type="EMBL" id="QJA68082.1"/>
    </source>
</evidence>
<accession>A0A6M3JG95</accession>
<name>A0A6M3JG95_9ZZZZ</name>
<protein>
    <submittedName>
        <fullName evidence="2">Uncharacterized protein</fullName>
    </submittedName>
</protein>
<feature type="transmembrane region" description="Helical" evidence="1">
    <location>
        <begin position="56"/>
        <end position="74"/>
    </location>
</feature>
<feature type="transmembrane region" description="Helical" evidence="1">
    <location>
        <begin position="7"/>
        <end position="26"/>
    </location>
</feature>
<sequence>MVCEGRYETEMIWLLSIISGILYRFGGWKQTLWRDIGVPIVALVALWLLDYRSSYWMAHLCFFGLMWGALSTYWDRLFKKDNFFIHGFMIGIALLPFCFFGMSLWLLLTRAMVLGLGMGLVNKYVNKWALSHSDIIEEFLGE</sequence>
<dbReference type="EMBL" id="MT141584">
    <property type="protein sequence ID" value="QJA68082.1"/>
    <property type="molecule type" value="Genomic_DNA"/>
</dbReference>
<evidence type="ECO:0000256" key="1">
    <source>
        <dbReference type="SAM" id="Phobius"/>
    </source>
</evidence>
<reference evidence="2" key="1">
    <citation type="submission" date="2020-03" db="EMBL/GenBank/DDBJ databases">
        <title>The deep terrestrial virosphere.</title>
        <authorList>
            <person name="Holmfeldt K."/>
            <person name="Nilsson E."/>
            <person name="Simone D."/>
            <person name="Lopez-Fernandez M."/>
            <person name="Wu X."/>
            <person name="de Brujin I."/>
            <person name="Lundin D."/>
            <person name="Andersson A."/>
            <person name="Bertilsson S."/>
            <person name="Dopson M."/>
        </authorList>
    </citation>
    <scope>NUCLEOTIDE SEQUENCE</scope>
    <source>
        <strain evidence="2">MM415A08854</strain>
    </source>
</reference>
<keyword evidence="1" id="KW-1133">Transmembrane helix</keyword>
<organism evidence="2">
    <name type="scientific">viral metagenome</name>
    <dbReference type="NCBI Taxonomy" id="1070528"/>
    <lineage>
        <taxon>unclassified sequences</taxon>
        <taxon>metagenomes</taxon>
        <taxon>organismal metagenomes</taxon>
    </lineage>
</organism>
<gene>
    <name evidence="2" type="ORF">MM415A08854_0007</name>
</gene>
<dbReference type="AlphaFoldDB" id="A0A6M3JG95"/>